<dbReference type="Proteomes" id="UP000467841">
    <property type="component" value="Unassembled WGS sequence"/>
</dbReference>
<dbReference type="InterPro" id="IPR001623">
    <property type="entry name" value="DnaJ_domain"/>
</dbReference>
<dbReference type="Pfam" id="PF00226">
    <property type="entry name" value="DnaJ"/>
    <property type="match status" value="1"/>
</dbReference>
<sequence>MDESTSPTVFTENQVSLAEEHYQRGNLKGAIEILNALTYGHPNTSNNHRKISQALVAYQIHWRFLGEGFTHYDILRISSPFCSHQMIQKRYRDLLVKLCPDKNKSVAAKSAFGIINTAWKILSDPARRRNYNIEQGFQRRFMYPDDEPDQSPRQGKRHCVQVSDDSDSNSD</sequence>
<dbReference type="AlphaFoldDB" id="A0A6D2JDB4"/>
<proteinExistence type="predicted"/>
<dbReference type="CDD" id="cd06257">
    <property type="entry name" value="DnaJ"/>
    <property type="match status" value="1"/>
</dbReference>
<keyword evidence="4" id="KW-1185">Reference proteome</keyword>
<dbReference type="SMART" id="SM00271">
    <property type="entry name" value="DnaJ"/>
    <property type="match status" value="1"/>
</dbReference>
<evidence type="ECO:0000256" key="1">
    <source>
        <dbReference type="SAM" id="MobiDB-lite"/>
    </source>
</evidence>
<dbReference type="OrthoDB" id="10250354at2759"/>
<dbReference type="SUPFAM" id="SSF46565">
    <property type="entry name" value="Chaperone J-domain"/>
    <property type="match status" value="1"/>
</dbReference>
<evidence type="ECO:0000259" key="2">
    <source>
        <dbReference type="PROSITE" id="PS50076"/>
    </source>
</evidence>
<name>A0A6D2JDB4_9BRAS</name>
<reference evidence="3" key="1">
    <citation type="submission" date="2020-01" db="EMBL/GenBank/DDBJ databases">
        <authorList>
            <person name="Mishra B."/>
        </authorList>
    </citation>
    <scope>NUCLEOTIDE SEQUENCE [LARGE SCALE GENOMIC DNA]</scope>
</reference>
<dbReference type="PANTHER" id="PTHR44137">
    <property type="entry name" value="BNAC03G44070D PROTEIN"/>
    <property type="match status" value="1"/>
</dbReference>
<feature type="domain" description="J" evidence="2">
    <location>
        <begin position="70"/>
        <end position="135"/>
    </location>
</feature>
<organism evidence="3 4">
    <name type="scientific">Microthlaspi erraticum</name>
    <dbReference type="NCBI Taxonomy" id="1685480"/>
    <lineage>
        <taxon>Eukaryota</taxon>
        <taxon>Viridiplantae</taxon>
        <taxon>Streptophyta</taxon>
        <taxon>Embryophyta</taxon>
        <taxon>Tracheophyta</taxon>
        <taxon>Spermatophyta</taxon>
        <taxon>Magnoliopsida</taxon>
        <taxon>eudicotyledons</taxon>
        <taxon>Gunneridae</taxon>
        <taxon>Pentapetalae</taxon>
        <taxon>rosids</taxon>
        <taxon>malvids</taxon>
        <taxon>Brassicales</taxon>
        <taxon>Brassicaceae</taxon>
        <taxon>Coluteocarpeae</taxon>
        <taxon>Microthlaspi</taxon>
    </lineage>
</organism>
<accession>A0A6D2JDB4</accession>
<gene>
    <name evidence="3" type="ORF">MERR_LOCUS24318</name>
</gene>
<dbReference type="EMBL" id="CACVBM020001169">
    <property type="protein sequence ID" value="CAA7037083.1"/>
    <property type="molecule type" value="Genomic_DNA"/>
</dbReference>
<comment type="caution">
    <text evidence="3">The sequence shown here is derived from an EMBL/GenBank/DDBJ whole genome shotgun (WGS) entry which is preliminary data.</text>
</comment>
<evidence type="ECO:0000313" key="3">
    <source>
        <dbReference type="EMBL" id="CAA7037083.1"/>
    </source>
</evidence>
<dbReference type="PANTHER" id="PTHR44137:SF32">
    <property type="entry name" value="DNAJ HEAT SHOCK AMINO-TERMINAL DOMAIN PROTEIN"/>
    <property type="match status" value="1"/>
</dbReference>
<evidence type="ECO:0000313" key="4">
    <source>
        <dbReference type="Proteomes" id="UP000467841"/>
    </source>
</evidence>
<dbReference type="InterPro" id="IPR036869">
    <property type="entry name" value="J_dom_sf"/>
</dbReference>
<dbReference type="Gene3D" id="1.10.287.110">
    <property type="entry name" value="DnaJ domain"/>
    <property type="match status" value="1"/>
</dbReference>
<feature type="region of interest" description="Disordered" evidence="1">
    <location>
        <begin position="142"/>
        <end position="171"/>
    </location>
</feature>
<dbReference type="PROSITE" id="PS50076">
    <property type="entry name" value="DNAJ_2"/>
    <property type="match status" value="1"/>
</dbReference>
<protein>
    <recommendedName>
        <fullName evidence="2">J domain-containing protein</fullName>
    </recommendedName>
</protein>